<evidence type="ECO:0000313" key="12">
    <source>
        <dbReference type="EMBL" id="MBN9412518.1"/>
    </source>
</evidence>
<dbReference type="Gene3D" id="3.40.50.10490">
    <property type="entry name" value="Glucose-6-phosphate isomerase like protein, domain 1"/>
    <property type="match status" value="1"/>
</dbReference>
<dbReference type="HAMAP" id="MF_00067">
    <property type="entry name" value="GmhA"/>
    <property type="match status" value="1"/>
</dbReference>
<evidence type="ECO:0000256" key="3">
    <source>
        <dbReference type="ARBA" id="ARBA00004496"/>
    </source>
</evidence>
<accession>A0A8J7PZN8</accession>
<gene>
    <name evidence="10" type="primary">gmhA</name>
    <name evidence="12" type="ORF">J0H12_01130</name>
</gene>
<evidence type="ECO:0000256" key="8">
    <source>
        <dbReference type="ARBA" id="ARBA00023235"/>
    </source>
</evidence>
<dbReference type="SUPFAM" id="SSF53697">
    <property type="entry name" value="SIS domain"/>
    <property type="match status" value="1"/>
</dbReference>
<proteinExistence type="inferred from homology"/>
<dbReference type="InterPro" id="IPR035461">
    <property type="entry name" value="GmhA/DiaA"/>
</dbReference>
<evidence type="ECO:0000256" key="2">
    <source>
        <dbReference type="ARBA" id="ARBA00003172"/>
    </source>
</evidence>
<feature type="binding site" evidence="10">
    <location>
        <position position="129"/>
    </location>
    <ligand>
        <name>substrate</name>
    </ligand>
</feature>
<evidence type="ECO:0000256" key="7">
    <source>
        <dbReference type="ARBA" id="ARBA00022833"/>
    </source>
</evidence>
<dbReference type="Proteomes" id="UP000664414">
    <property type="component" value="Unassembled WGS sequence"/>
</dbReference>
<dbReference type="UniPathway" id="UPA00041">
    <property type="reaction ID" value="UER00436"/>
</dbReference>
<sequence>MTLIATSWDAFFQDEFKEHLKVAEETQGSLQNQFVTLVELAIEALQKGGKIIFFGNGGSAADSQHLATELTVRYRKNRAALAALALTTDSSALTAIGNDFGFDHLFERQLEALAKPNDLVIGITTSGKSPNVILAFKRAQALGLKTVAFTGGTGGELPGMVDLMLCVPSFTTSRIQEMHITLGQMLCGALEDFFADAQGS</sequence>
<protein>
    <recommendedName>
        <fullName evidence="10">Phosphoheptose isomerase</fullName>
        <ecNumber evidence="10">5.3.1.28</ecNumber>
    </recommendedName>
    <alternativeName>
        <fullName evidence="10">Sedoheptulose 7-phosphate isomerase</fullName>
    </alternativeName>
</protein>
<dbReference type="GO" id="GO:2001061">
    <property type="term" value="P:D-glycero-D-manno-heptose 7-phosphate biosynthetic process"/>
    <property type="evidence" value="ECO:0007669"/>
    <property type="project" value="UniProtKB-UniPathway"/>
</dbReference>
<dbReference type="GO" id="GO:0008968">
    <property type="term" value="F:D-sedoheptulose 7-phosphate isomerase activity"/>
    <property type="evidence" value="ECO:0007669"/>
    <property type="project" value="UniProtKB-UniRule"/>
</dbReference>
<feature type="binding site" evidence="10">
    <location>
        <position position="69"/>
    </location>
    <ligand>
        <name>Zn(2+)</name>
        <dbReference type="ChEBI" id="CHEBI:29105"/>
    </ligand>
</feature>
<feature type="binding site" evidence="10">
    <location>
        <position position="176"/>
    </location>
    <ligand>
        <name>substrate</name>
    </ligand>
</feature>
<evidence type="ECO:0000256" key="1">
    <source>
        <dbReference type="ARBA" id="ARBA00000348"/>
    </source>
</evidence>
<dbReference type="GO" id="GO:0005975">
    <property type="term" value="P:carbohydrate metabolic process"/>
    <property type="evidence" value="ECO:0007669"/>
    <property type="project" value="UniProtKB-UniRule"/>
</dbReference>
<evidence type="ECO:0000256" key="6">
    <source>
        <dbReference type="ARBA" id="ARBA00022723"/>
    </source>
</evidence>
<evidence type="ECO:0000256" key="9">
    <source>
        <dbReference type="ARBA" id="ARBA00023277"/>
    </source>
</evidence>
<dbReference type="InterPro" id="IPR046348">
    <property type="entry name" value="SIS_dom_sf"/>
</dbReference>
<feature type="binding site" evidence="10">
    <location>
        <position position="69"/>
    </location>
    <ligand>
        <name>substrate</name>
    </ligand>
</feature>
<keyword evidence="5 10" id="KW-0963">Cytoplasm</keyword>
<dbReference type="AlphaFoldDB" id="A0A8J7PZN8"/>
<dbReference type="Pfam" id="PF13580">
    <property type="entry name" value="SIS_2"/>
    <property type="match status" value="1"/>
</dbReference>
<dbReference type="InterPro" id="IPR004515">
    <property type="entry name" value="Phosphoheptose_Isoase"/>
</dbReference>
<evidence type="ECO:0000256" key="10">
    <source>
        <dbReference type="HAMAP-Rule" id="MF_00067"/>
    </source>
</evidence>
<feature type="binding site" evidence="10">
    <location>
        <begin position="124"/>
        <end position="126"/>
    </location>
    <ligand>
        <name>substrate</name>
    </ligand>
</feature>
<dbReference type="PANTHER" id="PTHR30390:SF6">
    <property type="entry name" value="DNAA INITIATOR-ASSOCIATING PROTEIN DIAA"/>
    <property type="match status" value="1"/>
</dbReference>
<dbReference type="PANTHER" id="PTHR30390">
    <property type="entry name" value="SEDOHEPTULOSE 7-PHOSPHATE ISOMERASE / DNAA INITIATOR-ASSOCIATING FACTOR FOR REPLICATION INITIATION"/>
    <property type="match status" value="1"/>
</dbReference>
<dbReference type="EMBL" id="JAFKGL010000011">
    <property type="protein sequence ID" value="MBN9412518.1"/>
    <property type="molecule type" value="Genomic_DNA"/>
</dbReference>
<comment type="miscellaneous">
    <text evidence="10">The reaction produces a racemic mixture of D-glycero-alpha-D-manno-heptose 7-phosphate and D-glycero-beta-D-manno-heptose 7-phosphate.</text>
</comment>
<dbReference type="EC" id="5.3.1.28" evidence="10"/>
<keyword evidence="6 10" id="KW-0479">Metal-binding</keyword>
<feature type="binding site" evidence="10">
    <location>
        <position position="65"/>
    </location>
    <ligand>
        <name>Zn(2+)</name>
        <dbReference type="ChEBI" id="CHEBI:29105"/>
    </ligand>
</feature>
<comment type="pathway">
    <text evidence="10">Carbohydrate biosynthesis; D-glycero-D-manno-heptose 7-phosphate biosynthesis; D-glycero-alpha-D-manno-heptose 7-phosphate and D-glycero-beta-D-manno-heptose 7-phosphate from sedoheptulose 7-phosphate: step 1/1.</text>
</comment>
<keyword evidence="9 10" id="KW-0119">Carbohydrate metabolism</keyword>
<keyword evidence="8 10" id="KW-0413">Isomerase</keyword>
<dbReference type="InterPro" id="IPR050099">
    <property type="entry name" value="SIS_GmhA/DiaA_subfam"/>
</dbReference>
<evidence type="ECO:0000313" key="13">
    <source>
        <dbReference type="Proteomes" id="UP000664414"/>
    </source>
</evidence>
<name>A0A8J7PZN8_9PROT</name>
<reference evidence="12" key="1">
    <citation type="submission" date="2021-02" db="EMBL/GenBank/DDBJ databases">
        <title>Thiocyanate and organic carbon inputs drive convergent selection for specific autotrophic Afipia and Thiobacillus strains within complex microbiomes.</title>
        <authorList>
            <person name="Huddy R.J."/>
            <person name="Sachdeva R."/>
            <person name="Kadzinga F."/>
            <person name="Kantor R.S."/>
            <person name="Harrison S.T.L."/>
            <person name="Banfield J.F."/>
        </authorList>
    </citation>
    <scope>NUCLEOTIDE SEQUENCE</scope>
    <source>
        <strain evidence="12">SCN18_10_11_15_R4_P_38_20</strain>
    </source>
</reference>
<comment type="catalytic activity">
    <reaction evidence="1 10">
        <text>2 D-sedoheptulose 7-phosphate = D-glycero-alpha-D-manno-heptose 7-phosphate + D-glycero-beta-D-manno-heptose 7-phosphate</text>
        <dbReference type="Rhea" id="RHEA:27489"/>
        <dbReference type="ChEBI" id="CHEBI:57483"/>
        <dbReference type="ChEBI" id="CHEBI:60203"/>
        <dbReference type="ChEBI" id="CHEBI:60204"/>
        <dbReference type="EC" id="5.3.1.28"/>
    </reaction>
</comment>
<dbReference type="InterPro" id="IPR001347">
    <property type="entry name" value="SIS_dom"/>
</dbReference>
<dbReference type="GO" id="GO:0008270">
    <property type="term" value="F:zinc ion binding"/>
    <property type="evidence" value="ECO:0007669"/>
    <property type="project" value="UniProtKB-UniRule"/>
</dbReference>
<comment type="caution">
    <text evidence="12">The sequence shown here is derived from an EMBL/GenBank/DDBJ whole genome shotgun (WGS) entry which is preliminary data.</text>
</comment>
<feature type="binding site" evidence="10">
    <location>
        <begin position="98"/>
        <end position="99"/>
    </location>
    <ligand>
        <name>substrate</name>
    </ligand>
</feature>
<comment type="similarity">
    <text evidence="4 10">Belongs to the SIS family. GmhA subfamily.</text>
</comment>
<organism evidence="12 13">
    <name type="scientific">Candidatus Paracaedimonas acanthamoebae</name>
    <dbReference type="NCBI Taxonomy" id="244581"/>
    <lineage>
        <taxon>Bacteria</taxon>
        <taxon>Pseudomonadati</taxon>
        <taxon>Pseudomonadota</taxon>
        <taxon>Alphaproteobacteria</taxon>
        <taxon>Holosporales</taxon>
        <taxon>Caedimonadaceae</taxon>
        <taxon>Candidatus Paracaedimonas</taxon>
    </lineage>
</organism>
<comment type="subcellular location">
    <subcellularLocation>
        <location evidence="3 10">Cytoplasm</location>
    </subcellularLocation>
</comment>
<feature type="domain" description="SIS" evidence="11">
    <location>
        <begin position="41"/>
        <end position="200"/>
    </location>
</feature>
<comment type="function">
    <text evidence="2 10">Catalyzes the isomerization of sedoheptulose 7-phosphate in D-glycero-D-manno-heptose 7-phosphate.</text>
</comment>
<evidence type="ECO:0000259" key="11">
    <source>
        <dbReference type="PROSITE" id="PS51464"/>
    </source>
</evidence>
<comment type="cofactor">
    <cofactor evidence="10">
        <name>Zn(2+)</name>
        <dbReference type="ChEBI" id="CHEBI:29105"/>
    </cofactor>
    <text evidence="10">Binds 1 zinc ion per subunit.</text>
</comment>
<dbReference type="CDD" id="cd05006">
    <property type="entry name" value="SIS_GmhA"/>
    <property type="match status" value="1"/>
</dbReference>
<keyword evidence="7 10" id="KW-0862">Zinc</keyword>
<evidence type="ECO:0000256" key="5">
    <source>
        <dbReference type="ARBA" id="ARBA00022490"/>
    </source>
</evidence>
<dbReference type="PROSITE" id="PS51464">
    <property type="entry name" value="SIS"/>
    <property type="match status" value="1"/>
</dbReference>
<comment type="caution">
    <text evidence="10">Lacks conserved residue(s) required for the propagation of feature annotation.</text>
</comment>
<feature type="binding site" evidence="10">
    <location>
        <position position="176"/>
    </location>
    <ligand>
        <name>Zn(2+)</name>
        <dbReference type="ChEBI" id="CHEBI:29105"/>
    </ligand>
</feature>
<evidence type="ECO:0000256" key="4">
    <source>
        <dbReference type="ARBA" id="ARBA00009894"/>
    </source>
</evidence>
<comment type="subunit">
    <text evidence="10">Homotetramer.</text>
</comment>
<dbReference type="GO" id="GO:0097367">
    <property type="term" value="F:carbohydrate derivative binding"/>
    <property type="evidence" value="ECO:0007669"/>
    <property type="project" value="InterPro"/>
</dbReference>
<dbReference type="GO" id="GO:0005737">
    <property type="term" value="C:cytoplasm"/>
    <property type="evidence" value="ECO:0007669"/>
    <property type="project" value="UniProtKB-SubCell"/>
</dbReference>
<feature type="binding site" evidence="10">
    <location>
        <begin position="56"/>
        <end position="58"/>
    </location>
    <ligand>
        <name>substrate</name>
    </ligand>
</feature>